<gene>
    <name evidence="7" type="ORF">SAMN04515654_10298</name>
</gene>
<dbReference type="PIRSF" id="PIRSF005572">
    <property type="entry name" value="NifS"/>
    <property type="match status" value="1"/>
</dbReference>
<dbReference type="NCBIfam" id="TIGR01977">
    <property type="entry name" value="am_tr_V_EF2568"/>
    <property type="match status" value="1"/>
</dbReference>
<organism evidence="7 8">
    <name type="scientific">Halanaerobium congolense</name>
    <dbReference type="NCBI Taxonomy" id="54121"/>
    <lineage>
        <taxon>Bacteria</taxon>
        <taxon>Bacillati</taxon>
        <taxon>Bacillota</taxon>
        <taxon>Clostridia</taxon>
        <taxon>Halanaerobiales</taxon>
        <taxon>Halanaerobiaceae</taxon>
        <taxon>Halanaerobium</taxon>
    </lineage>
</organism>
<dbReference type="GO" id="GO:0031071">
    <property type="term" value="F:cysteine desulfurase activity"/>
    <property type="evidence" value="ECO:0007669"/>
    <property type="project" value="UniProtKB-EC"/>
</dbReference>
<protein>
    <recommendedName>
        <fullName evidence="3">cysteine desulfurase</fullName>
        <ecNumber evidence="3">2.8.1.7</ecNumber>
    </recommendedName>
</protein>
<dbReference type="EC" id="2.8.1.7" evidence="3"/>
<comment type="catalytic activity">
    <reaction evidence="5">
        <text>(sulfur carrier)-H + L-cysteine = (sulfur carrier)-SH + L-alanine</text>
        <dbReference type="Rhea" id="RHEA:43892"/>
        <dbReference type="Rhea" id="RHEA-COMP:14737"/>
        <dbReference type="Rhea" id="RHEA-COMP:14739"/>
        <dbReference type="ChEBI" id="CHEBI:29917"/>
        <dbReference type="ChEBI" id="CHEBI:35235"/>
        <dbReference type="ChEBI" id="CHEBI:57972"/>
        <dbReference type="ChEBI" id="CHEBI:64428"/>
        <dbReference type="EC" id="2.8.1.7"/>
    </reaction>
</comment>
<dbReference type="InterPro" id="IPR015422">
    <property type="entry name" value="PyrdxlP-dep_Trfase_small"/>
</dbReference>
<dbReference type="AlphaFoldDB" id="A0A1G8I9V6"/>
<proteinExistence type="inferred from homology"/>
<dbReference type="PANTHER" id="PTHR43586">
    <property type="entry name" value="CYSTEINE DESULFURASE"/>
    <property type="match status" value="1"/>
</dbReference>
<dbReference type="Proteomes" id="UP000198945">
    <property type="component" value="Unassembled WGS sequence"/>
</dbReference>
<dbReference type="PANTHER" id="PTHR43586:SF4">
    <property type="entry name" value="ISOPENICILLIN N EPIMERASE"/>
    <property type="match status" value="1"/>
</dbReference>
<evidence type="ECO:0000256" key="4">
    <source>
        <dbReference type="ARBA" id="ARBA00022898"/>
    </source>
</evidence>
<dbReference type="InterPro" id="IPR016454">
    <property type="entry name" value="Cysteine_dSase"/>
</dbReference>
<evidence type="ECO:0000259" key="6">
    <source>
        <dbReference type="Pfam" id="PF00266"/>
    </source>
</evidence>
<dbReference type="SUPFAM" id="SSF53383">
    <property type="entry name" value="PLP-dependent transferases"/>
    <property type="match status" value="1"/>
</dbReference>
<keyword evidence="4" id="KW-0663">Pyridoxal phosphate</keyword>
<dbReference type="EMBL" id="FNEH01000002">
    <property type="protein sequence ID" value="SDI15637.1"/>
    <property type="molecule type" value="Genomic_DNA"/>
</dbReference>
<dbReference type="InterPro" id="IPR000192">
    <property type="entry name" value="Aminotrans_V_dom"/>
</dbReference>
<evidence type="ECO:0000313" key="7">
    <source>
        <dbReference type="EMBL" id="SDI15637.1"/>
    </source>
</evidence>
<comment type="similarity">
    <text evidence="2">Belongs to the class-V pyridoxal-phosphate-dependent aminotransferase family. Csd subfamily.</text>
</comment>
<comment type="cofactor">
    <cofactor evidence="1">
        <name>pyridoxal 5'-phosphate</name>
        <dbReference type="ChEBI" id="CHEBI:597326"/>
    </cofactor>
</comment>
<feature type="domain" description="Aminotransferase class V" evidence="6">
    <location>
        <begin position="2"/>
        <end position="371"/>
    </location>
</feature>
<accession>A0A1G8I9V6</accession>
<dbReference type="RefSeq" id="WP_089716243.1">
    <property type="nucleotide sequence ID" value="NZ_FNEH01000002.1"/>
</dbReference>
<evidence type="ECO:0000313" key="8">
    <source>
        <dbReference type="Proteomes" id="UP000198945"/>
    </source>
</evidence>
<dbReference type="Gene3D" id="3.90.1150.10">
    <property type="entry name" value="Aspartate Aminotransferase, domain 1"/>
    <property type="match status" value="1"/>
</dbReference>
<dbReference type="Gene3D" id="3.40.640.10">
    <property type="entry name" value="Type I PLP-dependent aspartate aminotransferase-like (Major domain)"/>
    <property type="match status" value="1"/>
</dbReference>
<name>A0A1G8I9V6_9FIRM</name>
<reference evidence="7 8" key="1">
    <citation type="submission" date="2016-10" db="EMBL/GenBank/DDBJ databases">
        <authorList>
            <person name="de Groot N.N."/>
        </authorList>
    </citation>
    <scope>NUCLEOTIDE SEQUENCE [LARGE SCALE GENOMIC DNA]</scope>
    <source>
        <strain evidence="7 8">WG7</strain>
    </source>
</reference>
<dbReference type="InterPro" id="IPR015421">
    <property type="entry name" value="PyrdxlP-dep_Trfase_major"/>
</dbReference>
<dbReference type="InterPro" id="IPR015424">
    <property type="entry name" value="PyrdxlP-dep_Trfase"/>
</dbReference>
<sequence length="379" mass="41891">MIYFNNAATSWPKPEIVYQAVDDFFRSSGINPGRSGTGMEHDAAQMIFETREKIADFFSIKNSAQLVFNSGATESLNTVIKGVLEKGDHVITSKLEHNSVLRPLERLKTEKEITVDYIEFNPKTAEIEYQSLKNAVKNNTKLIIISHASNVLGTVNNLQRIGEIAAAEDILFLVDAAQTAGIIPIDVDKMKIDFLAVPGHKSLFGPPGVGALYVRDHQLLRPLKEGGTGTNSLSVQQPEIMPDYLEAGTLNTLGIIGLGAGIDFIHNKGLKTIHQQEMKLLKRIIDGLKILPTVKIYGKKDVENRTAVTAFNLPALSSNQLAFKLQHEHNIQLRGGLHCAPLLHKFLETDKQGMLRLSPGYFNTEAEVDEFLNIIETII</sequence>
<evidence type="ECO:0000256" key="5">
    <source>
        <dbReference type="ARBA" id="ARBA00050776"/>
    </source>
</evidence>
<dbReference type="Pfam" id="PF00266">
    <property type="entry name" value="Aminotran_5"/>
    <property type="match status" value="1"/>
</dbReference>
<evidence type="ECO:0000256" key="2">
    <source>
        <dbReference type="ARBA" id="ARBA00010447"/>
    </source>
</evidence>
<evidence type="ECO:0000256" key="1">
    <source>
        <dbReference type="ARBA" id="ARBA00001933"/>
    </source>
</evidence>
<dbReference type="InterPro" id="IPR010969">
    <property type="entry name" value="Cys_dSase-rel_unknwn_funct"/>
</dbReference>
<evidence type="ECO:0000256" key="3">
    <source>
        <dbReference type="ARBA" id="ARBA00012239"/>
    </source>
</evidence>